<comment type="subcellular location">
    <subcellularLocation>
        <location evidence="1">Membrane</location>
        <topology evidence="1">Multi-pass membrane protein</topology>
    </subcellularLocation>
</comment>
<dbReference type="VEuPathDB" id="FungiDB:ASPFODRAFT_134406"/>
<dbReference type="Proteomes" id="UP000075230">
    <property type="component" value="Unassembled WGS sequence"/>
</dbReference>
<dbReference type="EMBL" id="BCWF01000018">
    <property type="protein sequence ID" value="GAT24579.1"/>
    <property type="molecule type" value="Genomic_DNA"/>
</dbReference>
<keyword evidence="3 6" id="KW-0812">Transmembrane</keyword>
<keyword evidence="5 6" id="KW-0472">Membrane</keyword>
<evidence type="ECO:0000313" key="8">
    <source>
        <dbReference type="Proteomes" id="UP000075230"/>
    </source>
</evidence>
<evidence type="ECO:0000256" key="2">
    <source>
        <dbReference type="ARBA" id="ARBA00022448"/>
    </source>
</evidence>
<accession>A0A146FG85</accession>
<reference evidence="8" key="2">
    <citation type="submission" date="2016-02" db="EMBL/GenBank/DDBJ databases">
        <title>Genome sequencing of Aspergillus luchuensis NBRC 4314.</title>
        <authorList>
            <person name="Yamada O."/>
        </authorList>
    </citation>
    <scope>NUCLEOTIDE SEQUENCE [LARGE SCALE GENOMIC DNA]</scope>
    <source>
        <strain evidence="8">RIB 2604</strain>
    </source>
</reference>
<evidence type="ECO:0000256" key="1">
    <source>
        <dbReference type="ARBA" id="ARBA00004141"/>
    </source>
</evidence>
<organism evidence="7 8">
    <name type="scientific">Aspergillus kawachii</name>
    <name type="common">White koji mold</name>
    <name type="synonym">Aspergillus awamori var. kawachi</name>
    <dbReference type="NCBI Taxonomy" id="1069201"/>
    <lineage>
        <taxon>Eukaryota</taxon>
        <taxon>Fungi</taxon>
        <taxon>Dikarya</taxon>
        <taxon>Ascomycota</taxon>
        <taxon>Pezizomycotina</taxon>
        <taxon>Eurotiomycetes</taxon>
        <taxon>Eurotiomycetidae</taxon>
        <taxon>Eurotiales</taxon>
        <taxon>Aspergillaceae</taxon>
        <taxon>Aspergillus</taxon>
        <taxon>Aspergillus subgen. Circumdati</taxon>
    </lineage>
</organism>
<dbReference type="Pfam" id="PF13520">
    <property type="entry name" value="AA_permease_2"/>
    <property type="match status" value="1"/>
</dbReference>
<keyword evidence="2" id="KW-0813">Transport</keyword>
<evidence type="ECO:0000256" key="5">
    <source>
        <dbReference type="ARBA" id="ARBA00023136"/>
    </source>
</evidence>
<dbReference type="Gene3D" id="1.20.1740.10">
    <property type="entry name" value="Amino acid/polyamine transporter I"/>
    <property type="match status" value="1"/>
</dbReference>
<reference evidence="7 8" key="1">
    <citation type="journal article" date="2016" name="DNA Res.">
        <title>Genome sequence of Aspergillus luchuensis NBRC 4314.</title>
        <authorList>
            <person name="Yamada O."/>
            <person name="Machida M."/>
            <person name="Hosoyama A."/>
            <person name="Goto M."/>
            <person name="Takahashi T."/>
            <person name="Futagami T."/>
            <person name="Yamagata Y."/>
            <person name="Takeuchi M."/>
            <person name="Kobayashi T."/>
            <person name="Koike H."/>
            <person name="Abe K."/>
            <person name="Asai K."/>
            <person name="Arita M."/>
            <person name="Fujita N."/>
            <person name="Fukuda K."/>
            <person name="Higa K."/>
            <person name="Horikawa H."/>
            <person name="Ishikawa T."/>
            <person name="Jinno K."/>
            <person name="Kato Y."/>
            <person name="Kirimura K."/>
            <person name="Mizutani O."/>
            <person name="Nakasone K."/>
            <person name="Sano M."/>
            <person name="Shiraishi Y."/>
            <person name="Tsukahara M."/>
            <person name="Gomi K."/>
        </authorList>
    </citation>
    <scope>NUCLEOTIDE SEQUENCE [LARGE SCALE GENOMIC DNA]</scope>
    <source>
        <strain evidence="7 8">RIB 2604</strain>
    </source>
</reference>
<evidence type="ECO:0000256" key="4">
    <source>
        <dbReference type="ARBA" id="ARBA00022989"/>
    </source>
</evidence>
<feature type="transmembrane region" description="Helical" evidence="6">
    <location>
        <begin position="25"/>
        <end position="49"/>
    </location>
</feature>
<dbReference type="AlphaFoldDB" id="A0A146FG85"/>
<evidence type="ECO:0000256" key="6">
    <source>
        <dbReference type="SAM" id="Phobius"/>
    </source>
</evidence>
<feature type="transmembrane region" description="Helical" evidence="6">
    <location>
        <begin position="113"/>
        <end position="134"/>
    </location>
</feature>
<dbReference type="PANTHER" id="PTHR45649:SF14">
    <property type="entry name" value="GABA PERMEASE"/>
    <property type="match status" value="1"/>
</dbReference>
<feature type="transmembrane region" description="Helical" evidence="6">
    <location>
        <begin position="80"/>
        <end position="107"/>
    </location>
</feature>
<dbReference type="GO" id="GO:0022857">
    <property type="term" value="F:transmembrane transporter activity"/>
    <property type="evidence" value="ECO:0007669"/>
    <property type="project" value="InterPro"/>
</dbReference>
<name>A0A146FG85_ASPKA</name>
<sequence>MAVSPLLLFFSKVHAKLEVPLNALYLTNILVIIFGCIFLGSSSAFNAIVSASVVMLDVAYGIPIAVNCIRGRKMLPERSFVLPNVVGWIANLISLAYVSLTTVLFLFPPDYPVTGSNMTVFGIVMVVSIFQWFVDGRKNFTGPRMDVDIISGQVAPGEGTDEVVVPTNFHEK</sequence>
<dbReference type="InterPro" id="IPR002293">
    <property type="entry name" value="AA/rel_permease1"/>
</dbReference>
<evidence type="ECO:0000256" key="3">
    <source>
        <dbReference type="ARBA" id="ARBA00022692"/>
    </source>
</evidence>
<comment type="caution">
    <text evidence="7">The sequence shown here is derived from an EMBL/GenBank/DDBJ whole genome shotgun (WGS) entry which is preliminary data.</text>
</comment>
<dbReference type="PANTHER" id="PTHR45649">
    <property type="entry name" value="AMINO-ACID PERMEASE BAT1"/>
    <property type="match status" value="1"/>
</dbReference>
<gene>
    <name evidence="7" type="ORF">RIB2604_01804090</name>
</gene>
<protein>
    <submittedName>
        <fullName evidence="7">Amino acid permease</fullName>
    </submittedName>
</protein>
<keyword evidence="4 6" id="KW-1133">Transmembrane helix</keyword>
<dbReference type="GO" id="GO:0016020">
    <property type="term" value="C:membrane"/>
    <property type="evidence" value="ECO:0007669"/>
    <property type="project" value="UniProtKB-SubCell"/>
</dbReference>
<proteinExistence type="predicted"/>
<evidence type="ECO:0000313" key="7">
    <source>
        <dbReference type="EMBL" id="GAT24579.1"/>
    </source>
</evidence>